<dbReference type="InterPro" id="IPR023753">
    <property type="entry name" value="FAD/NAD-binding_dom"/>
</dbReference>
<keyword evidence="4" id="KW-1185">Reference proteome</keyword>
<comment type="caution">
    <text evidence="3">The sequence shown here is derived from an EMBL/GenBank/DDBJ whole genome shotgun (WGS) entry which is preliminary data.</text>
</comment>
<dbReference type="Gene3D" id="3.50.50.60">
    <property type="entry name" value="FAD/NAD(P)-binding domain"/>
    <property type="match status" value="2"/>
</dbReference>
<accession>H1DG52</accession>
<reference evidence="3 4" key="1">
    <citation type="submission" date="2012-01" db="EMBL/GenBank/DDBJ databases">
        <title>The Genome Sequence of Odoribacter laneus YIT 12061.</title>
        <authorList>
            <consortium name="The Broad Institute Genome Sequencing Platform"/>
            <person name="Earl A."/>
            <person name="Ward D."/>
            <person name="Feldgarden M."/>
            <person name="Gevers D."/>
            <person name="Morotomi M."/>
            <person name="Young S.K."/>
            <person name="Zeng Q."/>
            <person name="Gargeya S."/>
            <person name="Fitzgerald M."/>
            <person name="Haas B."/>
            <person name="Abouelleil A."/>
            <person name="Alvarado L."/>
            <person name="Arachchi H.M."/>
            <person name="Berlin A."/>
            <person name="Chapman S.B."/>
            <person name="Gearin G."/>
            <person name="Goldberg J."/>
            <person name="Griggs A."/>
            <person name="Gujja S."/>
            <person name="Hansen M."/>
            <person name="Heiman D."/>
            <person name="Howarth C."/>
            <person name="Larimer J."/>
            <person name="Lui A."/>
            <person name="MacDonald P.J.P."/>
            <person name="McCowen C."/>
            <person name="Montmayeur A."/>
            <person name="Murphy C."/>
            <person name="Neiman D."/>
            <person name="Pearson M."/>
            <person name="Priest M."/>
            <person name="Roberts A."/>
            <person name="Saif S."/>
            <person name="Shea T."/>
            <person name="Sisk P."/>
            <person name="Stolte C."/>
            <person name="Sykes S."/>
            <person name="Wortman J."/>
            <person name="Nusbaum C."/>
            <person name="Birren B."/>
        </authorList>
    </citation>
    <scope>NUCLEOTIDE SEQUENCE [LARGE SCALE GENOMIC DNA]</scope>
    <source>
        <strain evidence="3 4">YIT 12061</strain>
    </source>
</reference>
<dbReference type="PRINTS" id="PR00368">
    <property type="entry name" value="FADPNR"/>
</dbReference>
<evidence type="ECO:0000313" key="3">
    <source>
        <dbReference type="EMBL" id="EHP48164.1"/>
    </source>
</evidence>
<dbReference type="SUPFAM" id="SSF51905">
    <property type="entry name" value="FAD/NAD(P)-binding domain"/>
    <property type="match status" value="1"/>
</dbReference>
<dbReference type="eggNOG" id="COG2509">
    <property type="taxonomic scope" value="Bacteria"/>
</dbReference>
<dbReference type="GO" id="GO:0016491">
    <property type="term" value="F:oxidoreductase activity"/>
    <property type="evidence" value="ECO:0007669"/>
    <property type="project" value="InterPro"/>
</dbReference>
<dbReference type="EMBL" id="ADMC01000018">
    <property type="protein sequence ID" value="EHP48164.1"/>
    <property type="molecule type" value="Genomic_DNA"/>
</dbReference>
<evidence type="ECO:0000313" key="4">
    <source>
        <dbReference type="Proteomes" id="UP000004892"/>
    </source>
</evidence>
<evidence type="ECO:0000259" key="1">
    <source>
        <dbReference type="Pfam" id="PF07992"/>
    </source>
</evidence>
<dbReference type="Proteomes" id="UP000004892">
    <property type="component" value="Unassembled WGS sequence"/>
</dbReference>
<dbReference type="Gene3D" id="3.30.70.2700">
    <property type="match status" value="1"/>
</dbReference>
<dbReference type="InterPro" id="IPR049516">
    <property type="entry name" value="FAD-depend_C"/>
</dbReference>
<feature type="domain" description="FAD-dependent protein C-terminal" evidence="2">
    <location>
        <begin position="268"/>
        <end position="465"/>
    </location>
</feature>
<dbReference type="PIRSF" id="PIRSF038984">
    <property type="entry name" value="FAD_binding_protein"/>
    <property type="match status" value="1"/>
</dbReference>
<sequence length="514" mass="56951">MYKEIQIRIKPEEAAEQELLREYAAREVGVSLERIRHIDLLKKAVDARQRQVILQLRLGVHIDCLEEREKVFKPAYRNVATAKPVIVVGAGPAGLFAALRLIERGYRPIVLERGKSVEERRRDLGQLYKSGLVNPDSNFGFGEGGAGTFSDGKLYTRSKKRGDVQRALEILVYHGADPVILIDSHPHIGTDKLPGVIVNIRKTIEAYGGEVRFQTRVTDFILQGKQIKGVMAGQEEIYAEQVILATGHSARDVYRMLQARSVYMEPKDFAVGLRLEHPQQIIDCMQYHRKEGRGPWLPAAEYSFVTPVEGRGVYSFCMCPGGVVVPAATGPEQQVVNGMSSSARNTPWANSAIVTAIGREELEQMHYAGLFGGMEFQEALEKQAWQQGGGHLQAPAQVLTDFLRGKFSNRLPRVSYKPGVNSSPIHQWLPELISRRLREGLLSFGERAKAFLTSEAVLLGVETRTSAPLKIVRLPDRLRHVEIEGLYPCGEGAGYAGGIISAAMDGEKCAESVL</sequence>
<protein>
    <submittedName>
        <fullName evidence="3">Uncharacterized protein</fullName>
    </submittedName>
</protein>
<dbReference type="PANTHER" id="PTHR42842:SF3">
    <property type="entry name" value="FAD_NAD(P)-BINDING OXIDOREDUCTASE FAMILY PROTEIN"/>
    <property type="match status" value="1"/>
</dbReference>
<dbReference type="InterPro" id="IPR036188">
    <property type="entry name" value="FAD/NAD-bd_sf"/>
</dbReference>
<feature type="domain" description="FAD/NAD(P)-binding" evidence="1">
    <location>
        <begin position="84"/>
        <end position="252"/>
    </location>
</feature>
<dbReference type="RefSeq" id="WP_009136386.1">
    <property type="nucleotide sequence ID" value="NZ_JH594596.1"/>
</dbReference>
<dbReference type="PATRIC" id="fig|742817.3.peg.1314"/>
<dbReference type="Pfam" id="PF07992">
    <property type="entry name" value="Pyr_redox_2"/>
    <property type="match status" value="1"/>
</dbReference>
<gene>
    <name evidence="3" type="ORF">HMPREF9449_01238</name>
</gene>
<evidence type="ECO:0000259" key="2">
    <source>
        <dbReference type="Pfam" id="PF21688"/>
    </source>
</evidence>
<dbReference type="HOGENOM" id="CLU_028644_3_0_10"/>
<dbReference type="Pfam" id="PF21688">
    <property type="entry name" value="FAD-depend_C"/>
    <property type="match status" value="1"/>
</dbReference>
<dbReference type="STRING" id="742817.HMPREF9449_01238"/>
<proteinExistence type="predicted"/>
<dbReference type="GeneID" id="98068819"/>
<dbReference type="AlphaFoldDB" id="H1DG52"/>
<dbReference type="PRINTS" id="PR00411">
    <property type="entry name" value="PNDRDTASEI"/>
</dbReference>
<name>H1DG52_9BACT</name>
<organism evidence="3 4">
    <name type="scientific">Odoribacter laneus YIT 12061</name>
    <dbReference type="NCBI Taxonomy" id="742817"/>
    <lineage>
        <taxon>Bacteria</taxon>
        <taxon>Pseudomonadati</taxon>
        <taxon>Bacteroidota</taxon>
        <taxon>Bacteroidia</taxon>
        <taxon>Bacteroidales</taxon>
        <taxon>Odoribacteraceae</taxon>
        <taxon>Odoribacter</taxon>
    </lineage>
</organism>
<dbReference type="InterPro" id="IPR028348">
    <property type="entry name" value="FAD-binding_protein"/>
</dbReference>
<dbReference type="PANTHER" id="PTHR42842">
    <property type="entry name" value="FAD/NAD(P)-BINDING OXIDOREDUCTASE"/>
    <property type="match status" value="1"/>
</dbReference>